<reference evidence="4 5" key="1">
    <citation type="journal article" date="2016" name="Biochim. Biophys. Acta">
        <title>Characterization of red-shifted phycobilisomes isolated from the chlorophyll f-containing cyanobacterium Halomicronema hongdechloris.</title>
        <authorList>
            <person name="Li Y."/>
            <person name="Lin Y."/>
            <person name="Garvey C.J."/>
            <person name="Birch D."/>
            <person name="Corkery R.W."/>
            <person name="Loughlin P.C."/>
            <person name="Scheer H."/>
            <person name="Willows R.D."/>
            <person name="Chen M."/>
        </authorList>
    </citation>
    <scope>NUCLEOTIDE SEQUENCE [LARGE SCALE GENOMIC DNA]</scope>
    <source>
        <strain evidence="4 5">C2206</strain>
    </source>
</reference>
<sequence length="326" mass="36265">MDNYLTYLYLFTPLHTGGSADEGNLMGIAREVHIEFPYMPASSVRGRIRAAMEQKYENDGLKDAVQTFFGQKIEGGGQPTEGEVWFADATLLFFPIASLSHHLVWITCPLWLERWSRWLGNDGDNVKTFAEDCHKKLKGLEGNKAKSAIATFKAEPLYLQTALLKPDDIDSSVDTQSLSKKIKAITAGNGIIGEIEQRLVVLSNEDCVSLVETGLQREVRVALNENEKTVKGGSFRSEEAIPPETVLFFPWATKPIRPFKPKPGMKPEEIDKAKAEHKTRVDNHEAVKASLQDMLGKRLQFGGLEGLGRGWSSLKTDKSKTQEAQS</sequence>
<dbReference type="EMBL" id="CP021983">
    <property type="protein sequence ID" value="ASC69776.1"/>
    <property type="molecule type" value="Genomic_DNA"/>
</dbReference>
<dbReference type="InterPro" id="IPR013410">
    <property type="entry name" value="CRISPR-assoc_RAMP_Cmr4"/>
</dbReference>
<dbReference type="NCBIfam" id="TIGR02580">
    <property type="entry name" value="cas_RAMP_Cmr4"/>
    <property type="match status" value="1"/>
</dbReference>
<feature type="domain" description="CRISPR type III-associated protein" evidence="3">
    <location>
        <begin position="8"/>
        <end position="311"/>
    </location>
</feature>
<feature type="region of interest" description="Disordered" evidence="2">
    <location>
        <begin position="303"/>
        <end position="326"/>
    </location>
</feature>
<evidence type="ECO:0000256" key="2">
    <source>
        <dbReference type="SAM" id="MobiDB-lite"/>
    </source>
</evidence>
<dbReference type="Pfam" id="PF03787">
    <property type="entry name" value="RAMPs"/>
    <property type="match status" value="1"/>
</dbReference>
<dbReference type="InterPro" id="IPR005537">
    <property type="entry name" value="RAMP_III_fam"/>
</dbReference>
<keyword evidence="1" id="KW-0051">Antiviral defense</keyword>
<evidence type="ECO:0000313" key="5">
    <source>
        <dbReference type="Proteomes" id="UP000191901"/>
    </source>
</evidence>
<protein>
    <recommendedName>
        <fullName evidence="3">CRISPR type III-associated protein domain-containing protein</fullName>
    </recommendedName>
</protein>
<dbReference type="RefSeq" id="WP_080808962.1">
    <property type="nucleotide sequence ID" value="NZ_CP021983.2"/>
</dbReference>
<dbReference type="PANTHER" id="PTHR36700">
    <property type="entry name" value="CRISPR SYSTEM CMR SUBUNIT CMR4"/>
    <property type="match status" value="1"/>
</dbReference>
<dbReference type="PANTHER" id="PTHR36700:SF1">
    <property type="entry name" value="CRISPR SYSTEM CMR SUBUNIT CMR4"/>
    <property type="match status" value="1"/>
</dbReference>
<dbReference type="STRING" id="1641165.XM38_11080"/>
<evidence type="ECO:0000259" key="3">
    <source>
        <dbReference type="Pfam" id="PF03787"/>
    </source>
</evidence>
<proteinExistence type="predicted"/>
<dbReference type="OrthoDB" id="507666at2"/>
<keyword evidence="5" id="KW-1185">Reference proteome</keyword>
<evidence type="ECO:0000313" key="4">
    <source>
        <dbReference type="EMBL" id="ASC69776.1"/>
    </source>
</evidence>
<dbReference type="KEGG" id="hhg:XM38_007050"/>
<name>A0A1Z3HHK5_9CYAN</name>
<feature type="compositionally biased region" description="Basic and acidic residues" evidence="2">
    <location>
        <begin position="315"/>
        <end position="326"/>
    </location>
</feature>
<evidence type="ECO:0000256" key="1">
    <source>
        <dbReference type="ARBA" id="ARBA00023118"/>
    </source>
</evidence>
<dbReference type="Proteomes" id="UP000191901">
    <property type="component" value="Chromosome"/>
</dbReference>
<dbReference type="GO" id="GO:0051607">
    <property type="term" value="P:defense response to virus"/>
    <property type="evidence" value="ECO:0007669"/>
    <property type="project" value="UniProtKB-KW"/>
</dbReference>
<dbReference type="AlphaFoldDB" id="A0A1Z3HHK5"/>
<accession>A0A1Z3HHK5</accession>
<gene>
    <name evidence="4" type="ORF">XM38_007050</name>
</gene>
<organism evidence="4 5">
    <name type="scientific">Halomicronema hongdechloris C2206</name>
    <dbReference type="NCBI Taxonomy" id="1641165"/>
    <lineage>
        <taxon>Bacteria</taxon>
        <taxon>Bacillati</taxon>
        <taxon>Cyanobacteriota</taxon>
        <taxon>Cyanophyceae</taxon>
        <taxon>Nodosilineales</taxon>
        <taxon>Nodosilineaceae</taxon>
        <taxon>Halomicronema</taxon>
    </lineage>
</organism>